<dbReference type="PANTHER" id="PTHR42934">
    <property type="entry name" value="GLYCOLATE OXIDASE SUBUNIT GLCD"/>
    <property type="match status" value="1"/>
</dbReference>
<dbReference type="PANTHER" id="PTHR42934:SF1">
    <property type="entry name" value="GLYCOLATE OXIDASE SUBUNIT GLCD"/>
    <property type="match status" value="1"/>
</dbReference>
<dbReference type="GO" id="GO:0019154">
    <property type="term" value="F:glycolate dehydrogenase activity"/>
    <property type="evidence" value="ECO:0000318"/>
    <property type="project" value="GO_Central"/>
</dbReference>
<dbReference type="EnsemblBacteria" id="ABY34375">
    <property type="protein sequence ID" value="ABY34375"/>
    <property type="gene ID" value="Caur_1145"/>
</dbReference>
<dbReference type="InterPro" id="IPR016166">
    <property type="entry name" value="FAD-bd_PCMH"/>
</dbReference>
<gene>
    <name evidence="6" type="ordered locus">Caur_1145</name>
</gene>
<dbReference type="PATRIC" id="fig|324602.8.peg.1309"/>
<dbReference type="KEGG" id="cau:Caur_1145"/>
<evidence type="ECO:0000256" key="2">
    <source>
        <dbReference type="ARBA" id="ARBA00022630"/>
    </source>
</evidence>
<dbReference type="HOGENOM" id="CLU_017779_9_2_0"/>
<keyword evidence="3" id="KW-0274">FAD</keyword>
<comment type="cofactor">
    <cofactor evidence="1">
        <name>FAD</name>
        <dbReference type="ChEBI" id="CHEBI:57692"/>
    </cofactor>
</comment>
<sequence>MTMRDDLITALLSVVDPAIVLRRPEELMLYEYDGSALDQGMPEVVVVPRTTAEVAACVQVAAQLGVPIVARGAGTGLAGGSVPEQGGLVISLTRLNRILAIDPVARTARVQPGVVNTDLSLAAAPYGLHFAPDPSSQRASTIGGNIATNAGGPHCLKYGVTTNHVLAVALVLGDGRVIEVSRAALDAPGYDLLGVVVGSEGTLGIVTEAVVKLTPNPESIYTFLAIYDDLDAASETVSAIIAHGIIPAALEMLVGQGIAAVEAAVQAGYPSDARAVLLIELDGLREEVIAQAQAIEQICHHYGVRELRAAQDAHQREKLWAGRKGALAACARIAPHYHIQDGVVPRSRLPELLRLTEEVAARHQITIVNIFHAGDGNLHPLLLFDLRHAGALERAVAASEEILQACVAAGGTISGEHGIGIEKRNYLGWIFGPSDLAAFADLRAIFDANGVMNPCKLLPGGSSCADIRFARGALRALDRGAWI</sequence>
<evidence type="ECO:0000313" key="6">
    <source>
        <dbReference type="EMBL" id="ABY34375.1"/>
    </source>
</evidence>
<dbReference type="InterPro" id="IPR006094">
    <property type="entry name" value="Oxid_FAD_bind_N"/>
</dbReference>
<dbReference type="eggNOG" id="COG0277">
    <property type="taxonomic scope" value="Bacteria"/>
</dbReference>
<dbReference type="PROSITE" id="PS51387">
    <property type="entry name" value="FAD_PCMH"/>
    <property type="match status" value="1"/>
</dbReference>
<accession>A9WJ98</accession>
<proteinExistence type="predicted"/>
<dbReference type="InterPro" id="IPR016171">
    <property type="entry name" value="Vanillyl_alc_oxidase_C-sub2"/>
</dbReference>
<dbReference type="Pfam" id="PF02913">
    <property type="entry name" value="FAD-oxidase_C"/>
    <property type="match status" value="1"/>
</dbReference>
<organism evidence="6 7">
    <name type="scientific">Chloroflexus aurantiacus (strain ATCC 29366 / DSM 635 / J-10-fl)</name>
    <dbReference type="NCBI Taxonomy" id="324602"/>
    <lineage>
        <taxon>Bacteria</taxon>
        <taxon>Bacillati</taxon>
        <taxon>Chloroflexota</taxon>
        <taxon>Chloroflexia</taxon>
        <taxon>Chloroflexales</taxon>
        <taxon>Chloroflexineae</taxon>
        <taxon>Chloroflexaceae</taxon>
        <taxon>Chloroflexus</taxon>
    </lineage>
</organism>
<dbReference type="AlphaFoldDB" id="A9WJ98"/>
<reference evidence="7" key="1">
    <citation type="journal article" date="2011" name="BMC Genomics">
        <title>Complete genome sequence of the filamentous anoxygenic phototrophic bacterium Chloroflexus aurantiacus.</title>
        <authorList>
            <person name="Tang K.H."/>
            <person name="Barry K."/>
            <person name="Chertkov O."/>
            <person name="Dalin E."/>
            <person name="Han C.S."/>
            <person name="Hauser L.J."/>
            <person name="Honchak B.M."/>
            <person name="Karbach L.E."/>
            <person name="Land M.L."/>
            <person name="Lapidus A."/>
            <person name="Larimer F.W."/>
            <person name="Mikhailova N."/>
            <person name="Pitluck S."/>
            <person name="Pierson B.K."/>
            <person name="Blankenship R.E."/>
        </authorList>
    </citation>
    <scope>NUCLEOTIDE SEQUENCE [LARGE SCALE GENOMIC DNA]</scope>
    <source>
        <strain evidence="7">ATCC 29366 / DSM 635 / J-10-fl</strain>
    </source>
</reference>
<dbReference type="InterPro" id="IPR036318">
    <property type="entry name" value="FAD-bd_PCMH-like_sf"/>
</dbReference>
<dbReference type="GO" id="GO:0071949">
    <property type="term" value="F:FAD binding"/>
    <property type="evidence" value="ECO:0007669"/>
    <property type="project" value="InterPro"/>
</dbReference>
<dbReference type="Gene3D" id="3.30.70.2740">
    <property type="match status" value="1"/>
</dbReference>
<dbReference type="Pfam" id="PF01565">
    <property type="entry name" value="FAD_binding_4"/>
    <property type="match status" value="1"/>
</dbReference>
<dbReference type="InParanoid" id="A9WJ98"/>
<evidence type="ECO:0000256" key="3">
    <source>
        <dbReference type="ARBA" id="ARBA00022827"/>
    </source>
</evidence>
<keyword evidence="2" id="KW-0285">Flavoprotein</keyword>
<evidence type="ECO:0000256" key="4">
    <source>
        <dbReference type="ARBA" id="ARBA00023002"/>
    </source>
</evidence>
<dbReference type="STRING" id="324602.Caur_1145"/>
<protein>
    <submittedName>
        <fullName evidence="6">FAD linked oxidase domain protein</fullName>
    </submittedName>
</protein>
<dbReference type="SUPFAM" id="SSF55103">
    <property type="entry name" value="FAD-linked oxidases, C-terminal domain"/>
    <property type="match status" value="1"/>
</dbReference>
<dbReference type="Gene3D" id="3.30.465.10">
    <property type="match status" value="1"/>
</dbReference>
<dbReference type="InterPro" id="IPR016169">
    <property type="entry name" value="FAD-bd_PCMH_sub2"/>
</dbReference>
<dbReference type="Gene3D" id="1.10.45.10">
    <property type="entry name" value="Vanillyl-alcohol Oxidase, Chain A, domain 4"/>
    <property type="match status" value="1"/>
</dbReference>
<evidence type="ECO:0000313" key="7">
    <source>
        <dbReference type="Proteomes" id="UP000002008"/>
    </source>
</evidence>
<evidence type="ECO:0000259" key="5">
    <source>
        <dbReference type="PROSITE" id="PS51387"/>
    </source>
</evidence>
<dbReference type="GO" id="GO:0046296">
    <property type="term" value="P:glycolate catabolic process"/>
    <property type="evidence" value="ECO:0000318"/>
    <property type="project" value="GO_Central"/>
</dbReference>
<keyword evidence="7" id="KW-1185">Reference proteome</keyword>
<dbReference type="EMBL" id="CP000909">
    <property type="protein sequence ID" value="ABY34375.1"/>
    <property type="molecule type" value="Genomic_DNA"/>
</dbReference>
<keyword evidence="4" id="KW-0560">Oxidoreductase</keyword>
<dbReference type="Proteomes" id="UP000002008">
    <property type="component" value="Chromosome"/>
</dbReference>
<dbReference type="SUPFAM" id="SSF56176">
    <property type="entry name" value="FAD-binding/transporter-associated domain-like"/>
    <property type="match status" value="1"/>
</dbReference>
<dbReference type="InterPro" id="IPR004113">
    <property type="entry name" value="FAD-bd_oxidored_4_C"/>
</dbReference>
<name>A9WJ98_CHLAA</name>
<evidence type="ECO:0000256" key="1">
    <source>
        <dbReference type="ARBA" id="ARBA00001974"/>
    </source>
</evidence>
<dbReference type="InterPro" id="IPR016164">
    <property type="entry name" value="FAD-linked_Oxase-like_C"/>
</dbReference>
<feature type="domain" description="FAD-binding PCMH-type" evidence="5">
    <location>
        <begin position="37"/>
        <end position="216"/>
    </location>
</feature>
<dbReference type="InterPro" id="IPR051914">
    <property type="entry name" value="FAD-linked_OxidoTrans_Type4"/>
</dbReference>